<dbReference type="PANTHER" id="PTHR28124:SF1">
    <property type="entry name" value="DNA REPLICATION REGULATOR SLD2"/>
    <property type="match status" value="1"/>
</dbReference>
<feature type="compositionally biased region" description="Acidic residues" evidence="9">
    <location>
        <begin position="466"/>
        <end position="487"/>
    </location>
</feature>
<keyword evidence="5 8" id="KW-0539">Nucleus</keyword>
<feature type="compositionally biased region" description="Acidic residues" evidence="9">
    <location>
        <begin position="367"/>
        <end position="381"/>
    </location>
</feature>
<feature type="region of interest" description="Disordered" evidence="9">
    <location>
        <begin position="126"/>
        <end position="252"/>
    </location>
</feature>
<evidence type="ECO:0000256" key="2">
    <source>
        <dbReference type="ARBA" id="ARBA00007276"/>
    </source>
</evidence>
<evidence type="ECO:0000256" key="5">
    <source>
        <dbReference type="ARBA" id="ARBA00023242"/>
    </source>
</evidence>
<evidence type="ECO:0000256" key="6">
    <source>
        <dbReference type="ARBA" id="ARBA00023306"/>
    </source>
</evidence>
<dbReference type="InterPro" id="IPR021110">
    <property type="entry name" value="DNA_rep_checkpnt_protein"/>
</dbReference>
<dbReference type="Pfam" id="PF11719">
    <property type="entry name" value="Drc1-Sld2"/>
    <property type="match status" value="1"/>
</dbReference>
<keyword evidence="4 8" id="KW-0235">DNA replication</keyword>
<feature type="compositionally biased region" description="Acidic residues" evidence="9">
    <location>
        <begin position="518"/>
        <end position="538"/>
    </location>
</feature>
<dbReference type="GO" id="GO:0003697">
    <property type="term" value="F:single-stranded DNA binding"/>
    <property type="evidence" value="ECO:0007669"/>
    <property type="project" value="TreeGrafter"/>
</dbReference>
<feature type="compositionally biased region" description="Acidic residues" evidence="9">
    <location>
        <begin position="180"/>
        <end position="190"/>
    </location>
</feature>
<dbReference type="EMBL" id="JAUEPP010000003">
    <property type="protein sequence ID" value="KAK3348288.1"/>
    <property type="molecule type" value="Genomic_DNA"/>
</dbReference>
<evidence type="ECO:0000313" key="11">
    <source>
        <dbReference type="Proteomes" id="UP001278500"/>
    </source>
</evidence>
<evidence type="ECO:0000256" key="4">
    <source>
        <dbReference type="ARBA" id="ARBA00022705"/>
    </source>
</evidence>
<dbReference type="GO" id="GO:1902977">
    <property type="term" value="P:mitotic DNA replication preinitiation complex assembly"/>
    <property type="evidence" value="ECO:0007669"/>
    <property type="project" value="TreeGrafter"/>
</dbReference>
<feature type="compositionally biased region" description="Basic residues" evidence="9">
    <location>
        <begin position="546"/>
        <end position="560"/>
    </location>
</feature>
<gene>
    <name evidence="10" type="ORF">B0H65DRAFT_492158</name>
</gene>
<feature type="compositionally biased region" description="Basic and acidic residues" evidence="9">
    <location>
        <begin position="575"/>
        <end position="586"/>
    </location>
</feature>
<dbReference type="GO" id="GO:0006270">
    <property type="term" value="P:DNA replication initiation"/>
    <property type="evidence" value="ECO:0007669"/>
    <property type="project" value="UniProtKB-UniRule"/>
</dbReference>
<dbReference type="InterPro" id="IPR040203">
    <property type="entry name" value="Sld2"/>
</dbReference>
<evidence type="ECO:0000256" key="3">
    <source>
        <dbReference type="ARBA" id="ARBA00018363"/>
    </source>
</evidence>
<organism evidence="10 11">
    <name type="scientific">Neurospora tetraspora</name>
    <dbReference type="NCBI Taxonomy" id="94610"/>
    <lineage>
        <taxon>Eukaryota</taxon>
        <taxon>Fungi</taxon>
        <taxon>Dikarya</taxon>
        <taxon>Ascomycota</taxon>
        <taxon>Pezizomycotina</taxon>
        <taxon>Sordariomycetes</taxon>
        <taxon>Sordariomycetidae</taxon>
        <taxon>Sordariales</taxon>
        <taxon>Sordariaceae</taxon>
        <taxon>Neurospora</taxon>
    </lineage>
</organism>
<feature type="compositionally biased region" description="Basic residues" evidence="9">
    <location>
        <begin position="438"/>
        <end position="460"/>
    </location>
</feature>
<keyword evidence="11" id="KW-1185">Reference proteome</keyword>
<keyword evidence="6 8" id="KW-0131">Cell cycle</keyword>
<proteinExistence type="inferred from homology"/>
<name>A0AAE0JI22_9PEZI</name>
<feature type="region of interest" description="Disordered" evidence="9">
    <location>
        <begin position="332"/>
        <end position="623"/>
    </location>
</feature>
<evidence type="ECO:0000256" key="7">
    <source>
        <dbReference type="ARBA" id="ARBA00025253"/>
    </source>
</evidence>
<feature type="compositionally biased region" description="Acidic residues" evidence="9">
    <location>
        <begin position="410"/>
        <end position="422"/>
    </location>
</feature>
<comment type="function">
    <text evidence="7 8">Has a role in the initiation of DNA replication. Required at S-phase checkpoint.</text>
</comment>
<reference evidence="10" key="1">
    <citation type="journal article" date="2023" name="Mol. Phylogenet. Evol.">
        <title>Genome-scale phylogeny and comparative genomics of the fungal order Sordariales.</title>
        <authorList>
            <person name="Hensen N."/>
            <person name="Bonometti L."/>
            <person name="Westerberg I."/>
            <person name="Brannstrom I.O."/>
            <person name="Guillou S."/>
            <person name="Cros-Aarteil S."/>
            <person name="Calhoun S."/>
            <person name="Haridas S."/>
            <person name="Kuo A."/>
            <person name="Mondo S."/>
            <person name="Pangilinan J."/>
            <person name="Riley R."/>
            <person name="LaButti K."/>
            <person name="Andreopoulos B."/>
            <person name="Lipzen A."/>
            <person name="Chen C."/>
            <person name="Yan M."/>
            <person name="Daum C."/>
            <person name="Ng V."/>
            <person name="Clum A."/>
            <person name="Steindorff A."/>
            <person name="Ohm R.A."/>
            <person name="Martin F."/>
            <person name="Silar P."/>
            <person name="Natvig D.O."/>
            <person name="Lalanne C."/>
            <person name="Gautier V."/>
            <person name="Ament-Velasquez S.L."/>
            <person name="Kruys A."/>
            <person name="Hutchinson M.I."/>
            <person name="Powell A.J."/>
            <person name="Barry K."/>
            <person name="Miller A.N."/>
            <person name="Grigoriev I.V."/>
            <person name="Debuchy R."/>
            <person name="Gladieux P."/>
            <person name="Hiltunen Thoren M."/>
            <person name="Johannesson H."/>
        </authorList>
    </citation>
    <scope>NUCLEOTIDE SEQUENCE</scope>
    <source>
        <strain evidence="10">CBS 560.94</strain>
    </source>
</reference>
<dbReference type="GO" id="GO:0031261">
    <property type="term" value="C:DNA replication preinitiation complex"/>
    <property type="evidence" value="ECO:0007669"/>
    <property type="project" value="TreeGrafter"/>
</dbReference>
<feature type="compositionally biased region" description="Polar residues" evidence="9">
    <location>
        <begin position="226"/>
        <end position="252"/>
    </location>
</feature>
<feature type="compositionally biased region" description="Polar residues" evidence="9">
    <location>
        <begin position="88"/>
        <end position="105"/>
    </location>
</feature>
<evidence type="ECO:0000313" key="10">
    <source>
        <dbReference type="EMBL" id="KAK3348288.1"/>
    </source>
</evidence>
<dbReference type="GO" id="GO:0003688">
    <property type="term" value="F:DNA replication origin binding"/>
    <property type="evidence" value="ECO:0007669"/>
    <property type="project" value="TreeGrafter"/>
</dbReference>
<comment type="subcellular location">
    <subcellularLocation>
        <location evidence="1 8">Nucleus</location>
    </subcellularLocation>
</comment>
<dbReference type="Gene3D" id="1.10.10.1460">
    <property type="match status" value="1"/>
</dbReference>
<comment type="similarity">
    <text evidence="2 8">Belongs to the SLD2 family.</text>
</comment>
<dbReference type="RefSeq" id="XP_062683370.1">
    <property type="nucleotide sequence ID" value="XM_062827746.1"/>
</dbReference>
<feature type="region of interest" description="Disordered" evidence="9">
    <location>
        <begin position="60"/>
        <end position="109"/>
    </location>
</feature>
<comment type="caution">
    <text evidence="10">The sequence shown here is derived from an EMBL/GenBank/DDBJ whole genome shotgun (WGS) entry which is preliminary data.</text>
</comment>
<dbReference type="Proteomes" id="UP001278500">
    <property type="component" value="Unassembled WGS sequence"/>
</dbReference>
<dbReference type="PANTHER" id="PTHR28124">
    <property type="entry name" value="DNA REPLICATION REGULATOR SLD2"/>
    <property type="match status" value="1"/>
</dbReference>
<evidence type="ECO:0000256" key="1">
    <source>
        <dbReference type="ARBA" id="ARBA00004123"/>
    </source>
</evidence>
<dbReference type="FunFam" id="1.10.10.1460:FF:000001">
    <property type="entry name" value="DNA replication regulator Sld2"/>
    <property type="match status" value="1"/>
</dbReference>
<evidence type="ECO:0000256" key="8">
    <source>
        <dbReference type="RuleBase" id="RU367067"/>
    </source>
</evidence>
<dbReference type="AlphaFoldDB" id="A0AAE0JI22"/>
<evidence type="ECO:0000256" key="9">
    <source>
        <dbReference type="SAM" id="MobiDB-lite"/>
    </source>
</evidence>
<reference evidence="10" key="2">
    <citation type="submission" date="2023-06" db="EMBL/GenBank/DDBJ databases">
        <authorList>
            <consortium name="Lawrence Berkeley National Laboratory"/>
            <person name="Haridas S."/>
            <person name="Hensen N."/>
            <person name="Bonometti L."/>
            <person name="Westerberg I."/>
            <person name="Brannstrom I.O."/>
            <person name="Guillou S."/>
            <person name="Cros-Aarteil S."/>
            <person name="Calhoun S."/>
            <person name="Kuo A."/>
            <person name="Mondo S."/>
            <person name="Pangilinan J."/>
            <person name="Riley R."/>
            <person name="Labutti K."/>
            <person name="Andreopoulos B."/>
            <person name="Lipzen A."/>
            <person name="Chen C."/>
            <person name="Yanf M."/>
            <person name="Daum C."/>
            <person name="Ng V."/>
            <person name="Clum A."/>
            <person name="Steindorff A."/>
            <person name="Ohm R."/>
            <person name="Martin F."/>
            <person name="Silar P."/>
            <person name="Natvig D."/>
            <person name="Lalanne C."/>
            <person name="Gautier V."/>
            <person name="Ament-Velasquez S.L."/>
            <person name="Kruys A."/>
            <person name="Hutchinson M.I."/>
            <person name="Powell A.J."/>
            <person name="Barry K."/>
            <person name="Miller A.N."/>
            <person name="Grigoriev I.V."/>
            <person name="Debuchy R."/>
            <person name="Gladieux P."/>
            <person name="Thoren M.H."/>
            <person name="Johannesson H."/>
        </authorList>
    </citation>
    <scope>NUCLEOTIDE SEQUENCE</scope>
    <source>
        <strain evidence="10">CBS 560.94</strain>
    </source>
</reference>
<accession>A0AAE0JI22</accession>
<protein>
    <recommendedName>
        <fullName evidence="3 8">DNA replication regulator SLD2</fullName>
    </recommendedName>
</protein>
<sequence length="623" mass="69395">MDEQLKSEYESQSLQLRAELKQFEGEWAQNHDGKKPSREAIKQNPDIAQKYKQYNKLRDILSGKIPPPKSDNQDPSQRKRKQAETFLPSASTPSKRNKSAATPKSQHYIAVDEAITPEVARKLFSPAVPSSIGPTPQKDGRVLGLFDLISHTSSKSTDDSKPRAPGFTATPSKRRHALDLENDKDDDEKDDKEFITPSIPRHRNLDRTPSSGRNRNLLDSFLGVRATNTSTPLNKNNGNSPSKSYLNKTPSGERSVSKLQFATPAFLRRISAPLPPVDENGEWLDIEPLKLPRKPFSIAKGRGLSRVVASLRKMEEEKLDEELDMLREMEAMEQGEMGPPPPKKTVAPPREDTDNQKARPAGTEGGAAEEEANDFEEDEAALIEVEASFLESPSSKRKKERQRPVLLSGFDDENVYDSQDDGDLSKEGLDRNGQPLRVFKKKGQKRTTRKVNMRPTRTKRPSAPVAEEEDDDSEEEEEEEEDGDDVIPETQFDATKNNAAGDDSHNLDPLLSRGSGSEFDDDDDGSEGEGEGEDEEAEASTTKTAKAAKKKVPAKPKEKKKKDVTTKKTKNKKNGGKEDGDEEPVKKPRMVKATANANFKRLKLKNNGAKGGPAHNSRFRRRR</sequence>
<dbReference type="GeneID" id="87864900"/>
<dbReference type="GO" id="GO:0000727">
    <property type="term" value="P:double-strand break repair via break-induced replication"/>
    <property type="evidence" value="ECO:0007669"/>
    <property type="project" value="TreeGrafter"/>
</dbReference>